<dbReference type="RefSeq" id="WP_133056554.1">
    <property type="nucleotide sequence ID" value="NZ_AP022560.1"/>
</dbReference>
<organism evidence="2 3">
    <name type="scientific">Mycolicibacterium moriokaense</name>
    <dbReference type="NCBI Taxonomy" id="39691"/>
    <lineage>
        <taxon>Bacteria</taxon>
        <taxon>Bacillati</taxon>
        <taxon>Actinomycetota</taxon>
        <taxon>Actinomycetes</taxon>
        <taxon>Mycobacteriales</taxon>
        <taxon>Mycobacteriaceae</taxon>
        <taxon>Mycolicibacterium</taxon>
    </lineage>
</organism>
<name>A0AAD1M465_9MYCO</name>
<gene>
    <name evidence="2" type="ORF">MMOR_03370</name>
</gene>
<dbReference type="KEGG" id="mmor:MMOR_03370"/>
<sequence length="70" mass="7715">MTTRFDRRVTRRAVHPRPVLYATTARTLLAHLAATLVLGVVALVAVWQFMFDGAIPHHAKASSHMSSAPH</sequence>
<protein>
    <submittedName>
        <fullName evidence="2">Uncharacterized protein</fullName>
    </submittedName>
</protein>
<keyword evidence="3" id="KW-1185">Reference proteome</keyword>
<dbReference type="Proteomes" id="UP000466681">
    <property type="component" value="Chromosome"/>
</dbReference>
<keyword evidence="1" id="KW-1133">Transmembrane helix</keyword>
<keyword evidence="1" id="KW-0812">Transmembrane</keyword>
<evidence type="ECO:0000313" key="3">
    <source>
        <dbReference type="Proteomes" id="UP000466681"/>
    </source>
</evidence>
<proteinExistence type="predicted"/>
<reference evidence="2 3" key="1">
    <citation type="journal article" date="2019" name="Emerg. Microbes Infect.">
        <title>Comprehensive subspecies identification of 175 nontuberculous mycobacteria species based on 7547 genomic profiles.</title>
        <authorList>
            <person name="Matsumoto Y."/>
            <person name="Kinjo T."/>
            <person name="Motooka D."/>
            <person name="Nabeya D."/>
            <person name="Jung N."/>
            <person name="Uechi K."/>
            <person name="Horii T."/>
            <person name="Iida T."/>
            <person name="Fujita J."/>
            <person name="Nakamura S."/>
        </authorList>
    </citation>
    <scope>NUCLEOTIDE SEQUENCE [LARGE SCALE GENOMIC DNA]</scope>
    <source>
        <strain evidence="2 3">JCM 6375</strain>
    </source>
</reference>
<dbReference type="EMBL" id="AP022560">
    <property type="protein sequence ID" value="BBW99400.1"/>
    <property type="molecule type" value="Genomic_DNA"/>
</dbReference>
<feature type="transmembrane region" description="Helical" evidence="1">
    <location>
        <begin position="28"/>
        <end position="50"/>
    </location>
</feature>
<keyword evidence="1" id="KW-0472">Membrane</keyword>
<dbReference type="AlphaFoldDB" id="A0AAD1M465"/>
<evidence type="ECO:0000313" key="2">
    <source>
        <dbReference type="EMBL" id="BBW99400.1"/>
    </source>
</evidence>
<accession>A0AAD1M465</accession>
<evidence type="ECO:0000256" key="1">
    <source>
        <dbReference type="SAM" id="Phobius"/>
    </source>
</evidence>